<dbReference type="AlphaFoldDB" id="A0A5J9T8X1"/>
<name>A0A5J9T8X1_9POAL</name>
<accession>A0A5J9T8X1</accession>
<evidence type="ECO:0000256" key="1">
    <source>
        <dbReference type="SAM" id="MobiDB-lite"/>
    </source>
</evidence>
<keyword evidence="3" id="KW-1185">Reference proteome</keyword>
<evidence type="ECO:0000313" key="3">
    <source>
        <dbReference type="Proteomes" id="UP000324897"/>
    </source>
</evidence>
<organism evidence="2 3">
    <name type="scientific">Eragrostis curvula</name>
    <name type="common">weeping love grass</name>
    <dbReference type="NCBI Taxonomy" id="38414"/>
    <lineage>
        <taxon>Eukaryota</taxon>
        <taxon>Viridiplantae</taxon>
        <taxon>Streptophyta</taxon>
        <taxon>Embryophyta</taxon>
        <taxon>Tracheophyta</taxon>
        <taxon>Spermatophyta</taxon>
        <taxon>Magnoliopsida</taxon>
        <taxon>Liliopsida</taxon>
        <taxon>Poales</taxon>
        <taxon>Poaceae</taxon>
        <taxon>PACMAD clade</taxon>
        <taxon>Chloridoideae</taxon>
        <taxon>Eragrostideae</taxon>
        <taxon>Eragrostidinae</taxon>
        <taxon>Eragrostis</taxon>
    </lineage>
</organism>
<reference evidence="2 3" key="1">
    <citation type="journal article" date="2019" name="Sci. Rep.">
        <title>A high-quality genome of Eragrostis curvula grass provides insights into Poaceae evolution and supports new strategies to enhance forage quality.</title>
        <authorList>
            <person name="Carballo J."/>
            <person name="Santos B.A.C.M."/>
            <person name="Zappacosta D."/>
            <person name="Garbus I."/>
            <person name="Selva J.P."/>
            <person name="Gallo C.A."/>
            <person name="Diaz A."/>
            <person name="Albertini E."/>
            <person name="Caccamo M."/>
            <person name="Echenique V."/>
        </authorList>
    </citation>
    <scope>NUCLEOTIDE SEQUENCE [LARGE SCALE GENOMIC DNA]</scope>
    <source>
        <strain evidence="3">cv. Victoria</strain>
        <tissue evidence="2">Leaf</tissue>
    </source>
</reference>
<sequence>MPVGWKSDGINCKLAGTPSSPTGSFKRSKDEEENQKYRKLFGVKQRLEQYHMSGAIGCRTLASYLAVTDGNTVVASCSHVPHSCPHAHLDSSPNGYVTTARWWMMIDAVVVVACKTRATRSRV</sequence>
<dbReference type="Proteomes" id="UP000324897">
    <property type="component" value="Chromosome 3"/>
</dbReference>
<protein>
    <submittedName>
        <fullName evidence="2">Uncharacterized protein</fullName>
    </submittedName>
</protein>
<feature type="region of interest" description="Disordered" evidence="1">
    <location>
        <begin position="1"/>
        <end position="33"/>
    </location>
</feature>
<comment type="caution">
    <text evidence="2">The sequence shown here is derived from an EMBL/GenBank/DDBJ whole genome shotgun (WGS) entry which is preliminary data.</text>
</comment>
<gene>
    <name evidence="2" type="ORF">EJB05_41138</name>
</gene>
<dbReference type="EMBL" id="RWGY01000039">
    <property type="protein sequence ID" value="TVU07769.1"/>
    <property type="molecule type" value="Genomic_DNA"/>
</dbReference>
<proteinExistence type="predicted"/>
<evidence type="ECO:0000313" key="2">
    <source>
        <dbReference type="EMBL" id="TVU07769.1"/>
    </source>
</evidence>
<feature type="non-terminal residue" evidence="2">
    <location>
        <position position="1"/>
    </location>
</feature>
<dbReference type="Gramene" id="TVU07769">
    <property type="protein sequence ID" value="TVU07769"/>
    <property type="gene ID" value="EJB05_41138"/>
</dbReference>